<protein>
    <submittedName>
        <fullName evidence="1">Uncharacterized protein</fullName>
    </submittedName>
</protein>
<dbReference type="Proteomes" id="UP001302493">
    <property type="component" value="Chromosome"/>
</dbReference>
<organism evidence="1 2">
    <name type="scientific">Brevundimonas nasdae</name>
    <dbReference type="NCBI Taxonomy" id="172043"/>
    <lineage>
        <taxon>Bacteria</taxon>
        <taxon>Pseudomonadati</taxon>
        <taxon>Pseudomonadota</taxon>
        <taxon>Alphaproteobacteria</taxon>
        <taxon>Caulobacterales</taxon>
        <taxon>Caulobacteraceae</taxon>
        <taxon>Brevundimonas</taxon>
    </lineage>
</organism>
<sequence length="139" mass="14654">MKLALAAGGFILPGMTLKASLPALLIAIVVAAGQASAQTSGAPLPTSIQTAWSRVRAALTPQQQANEVRGFLSALANENRRPTIPALDARDIASGRAVSLDDPALLQRPQAHEVTVTVDGQFLIFRPLSRSSLEPFFGR</sequence>
<keyword evidence="2" id="KW-1185">Reference proteome</keyword>
<gene>
    <name evidence="1" type="ORF">PZA08_13965</name>
</gene>
<dbReference type="EMBL" id="CP119180">
    <property type="protein sequence ID" value="WOB78396.1"/>
    <property type="molecule type" value="Genomic_DNA"/>
</dbReference>
<evidence type="ECO:0000313" key="2">
    <source>
        <dbReference type="Proteomes" id="UP001302493"/>
    </source>
</evidence>
<name>A0ACD4VK46_9CAUL</name>
<accession>A0ACD4VK46</accession>
<evidence type="ECO:0000313" key="1">
    <source>
        <dbReference type="EMBL" id="WOB78396.1"/>
    </source>
</evidence>
<reference evidence="1" key="1">
    <citation type="submission" date="2023-03" db="EMBL/GenBank/DDBJ databases">
        <title>Genome sequence of Brevundimonas nasdae SJTX8.</title>
        <authorList>
            <person name="Liang R."/>
        </authorList>
    </citation>
    <scope>NUCLEOTIDE SEQUENCE</scope>
    <source>
        <strain evidence="1">X8</strain>
    </source>
</reference>
<proteinExistence type="predicted"/>